<dbReference type="InterPro" id="IPR001940">
    <property type="entry name" value="Peptidase_S1C"/>
</dbReference>
<dbReference type="PANTHER" id="PTHR43343:SF3">
    <property type="entry name" value="PROTEASE DO-LIKE 8, CHLOROPLASTIC"/>
    <property type="match status" value="1"/>
</dbReference>
<accession>A0A317JLS0</accession>
<keyword evidence="1" id="KW-0645">Protease</keyword>
<name>A0A317JLS0_9BACT</name>
<evidence type="ECO:0000313" key="4">
    <source>
        <dbReference type="EMBL" id="PWU22529.1"/>
    </source>
</evidence>
<dbReference type="AlphaFoldDB" id="A0A317JLS0"/>
<evidence type="ECO:0000256" key="1">
    <source>
        <dbReference type="ARBA" id="ARBA00022670"/>
    </source>
</evidence>
<dbReference type="GO" id="GO:0006508">
    <property type="term" value="P:proteolysis"/>
    <property type="evidence" value="ECO:0007669"/>
    <property type="project" value="UniProtKB-KW"/>
</dbReference>
<dbReference type="SMART" id="SM00228">
    <property type="entry name" value="PDZ"/>
    <property type="match status" value="1"/>
</dbReference>
<dbReference type="Gene3D" id="2.40.10.120">
    <property type="match status" value="1"/>
</dbReference>
<sequence length="397" mass="42153">MQKVRPYLISTLIFILIIASAFGGALADRLFVIKPLDYIAKRTTPATATTSRQIVTDDSVIPNIAEKVSPAVVTVSITQAPQAQQNPFFMDPFGMFGQQFGGPMMQPQPQATPIKQDIGSGFVVDKDNGFIITNKHVVSDTNAQYRIITKDDKEYPVTQIYRDPSNDLAILKVNSTFPQQVDLGDSNSLRVGQGVIAIGTALGEFRHTVTTGVISGLGRGIDAGDEFSGAAEHLDNIIQTDAAINPGNSGGPLLNMQGQVIGVNVAVAQGAQNIGFALPINVVKDSLANFNQTGKFSRPFVGVQYKMITKNQALLNDVVAGAYVVAIVPKSPAEAAGLQQGDIITTVDGVTITGDDTSAITTIVNKHKIGDKISIQYVRNNQKQTATVTLGDAGAQQ</sequence>
<dbReference type="Proteomes" id="UP000246104">
    <property type="component" value="Unassembled WGS sequence"/>
</dbReference>
<dbReference type="InterPro" id="IPR036034">
    <property type="entry name" value="PDZ_sf"/>
</dbReference>
<evidence type="ECO:0000256" key="2">
    <source>
        <dbReference type="ARBA" id="ARBA00022801"/>
    </source>
</evidence>
<dbReference type="Gene3D" id="2.30.42.10">
    <property type="match status" value="1"/>
</dbReference>
<dbReference type="SUPFAM" id="SSF50156">
    <property type="entry name" value="PDZ domain-like"/>
    <property type="match status" value="1"/>
</dbReference>
<comment type="caution">
    <text evidence="4">The sequence shown here is derived from an EMBL/GenBank/DDBJ whole genome shotgun (WGS) entry which is preliminary data.</text>
</comment>
<dbReference type="InterPro" id="IPR009003">
    <property type="entry name" value="Peptidase_S1_PA"/>
</dbReference>
<feature type="domain" description="PDZ" evidence="3">
    <location>
        <begin position="279"/>
        <end position="354"/>
    </location>
</feature>
<evidence type="ECO:0000313" key="5">
    <source>
        <dbReference type="Proteomes" id="UP000246104"/>
    </source>
</evidence>
<dbReference type="InterPro" id="IPR001478">
    <property type="entry name" value="PDZ"/>
</dbReference>
<protein>
    <recommendedName>
        <fullName evidence="3">PDZ domain-containing protein</fullName>
    </recommendedName>
</protein>
<dbReference type="Pfam" id="PF13365">
    <property type="entry name" value="Trypsin_2"/>
    <property type="match status" value="1"/>
</dbReference>
<dbReference type="SUPFAM" id="SSF50494">
    <property type="entry name" value="Trypsin-like serine proteases"/>
    <property type="match status" value="1"/>
</dbReference>
<evidence type="ECO:0000259" key="3">
    <source>
        <dbReference type="PROSITE" id="PS50106"/>
    </source>
</evidence>
<dbReference type="GO" id="GO:0004252">
    <property type="term" value="F:serine-type endopeptidase activity"/>
    <property type="evidence" value="ECO:0007669"/>
    <property type="project" value="InterPro"/>
</dbReference>
<proteinExistence type="predicted"/>
<dbReference type="InterPro" id="IPR051201">
    <property type="entry name" value="Chloro_Bact_Ser_Proteases"/>
</dbReference>
<keyword evidence="2" id="KW-0378">Hydrolase</keyword>
<dbReference type="PANTHER" id="PTHR43343">
    <property type="entry name" value="PEPTIDASE S12"/>
    <property type="match status" value="1"/>
</dbReference>
<gene>
    <name evidence="4" type="ORF">C5B42_05950</name>
</gene>
<organism evidence="4 5">
    <name type="scientific">Candidatus Cerribacteria bacterium 'Amazon FNV 2010 28 9'</name>
    <dbReference type="NCBI Taxonomy" id="2081795"/>
    <lineage>
        <taxon>Bacteria</taxon>
        <taxon>Candidatus Cerribacteria</taxon>
    </lineage>
</organism>
<dbReference type="Pfam" id="PF13180">
    <property type="entry name" value="PDZ_2"/>
    <property type="match status" value="1"/>
</dbReference>
<dbReference type="PROSITE" id="PS50106">
    <property type="entry name" value="PDZ"/>
    <property type="match status" value="1"/>
</dbReference>
<reference evidence="4 5" key="1">
    <citation type="submission" date="2018-02" db="EMBL/GenBank/DDBJ databases">
        <title>Genomic Reconstructions from Amazon Rainforest and Pasture Soil Reveal Novel Insights into the Physiology of Candidate Phyla in Tropical Sites.</title>
        <authorList>
            <person name="Kroeger M.E."/>
            <person name="Delmont T."/>
            <person name="Eren A.M."/>
            <person name="Guo J."/>
            <person name="Meyer K.M."/>
            <person name="Khan K."/>
            <person name="Rodrigues J.L.M."/>
            <person name="Bohannan B.J.M."/>
            <person name="Tringe S."/>
            <person name="Borges C.D."/>
            <person name="Tiedje J."/>
            <person name="Tsai S.M."/>
            <person name="Nusslein K."/>
        </authorList>
    </citation>
    <scope>NUCLEOTIDE SEQUENCE [LARGE SCALE GENOMIC DNA]</scope>
    <source>
        <strain evidence="4">Amazon FNV 2010 28 9</strain>
    </source>
</reference>
<dbReference type="EMBL" id="PSRQ01000062">
    <property type="protein sequence ID" value="PWU22529.1"/>
    <property type="molecule type" value="Genomic_DNA"/>
</dbReference>
<dbReference type="PRINTS" id="PR00834">
    <property type="entry name" value="PROTEASES2C"/>
</dbReference>